<protein>
    <submittedName>
        <fullName evidence="2">CHAT domain-containing protein</fullName>
    </submittedName>
</protein>
<dbReference type="Pfam" id="PF12770">
    <property type="entry name" value="CHAT"/>
    <property type="match status" value="1"/>
</dbReference>
<evidence type="ECO:0000313" key="3">
    <source>
        <dbReference type="Proteomes" id="UP001164959"/>
    </source>
</evidence>
<keyword evidence="3" id="KW-1185">Reference proteome</keyword>
<dbReference type="PANTHER" id="PTHR10098:SF108">
    <property type="entry name" value="TETRATRICOPEPTIDE REPEAT PROTEIN 28"/>
    <property type="match status" value="1"/>
</dbReference>
<name>A0ABY6PJY8_9ACTN</name>
<reference evidence="2" key="1">
    <citation type="submission" date="2022-11" db="EMBL/GenBank/DDBJ databases">
        <title>Identification and genomic analyses of a novel endophytic actinobacterium Streptomyces endophytica sp. nov. with potential for biocontrol of Yam anthracnose.</title>
        <authorList>
            <person name="Huang X."/>
        </authorList>
    </citation>
    <scope>NUCLEOTIDE SEQUENCE</scope>
    <source>
        <strain evidence="2">HNM0140</strain>
    </source>
</reference>
<accession>A0ABY6PJY8</accession>
<dbReference type="PANTHER" id="PTHR10098">
    <property type="entry name" value="RAPSYN-RELATED"/>
    <property type="match status" value="1"/>
</dbReference>
<organism evidence="2 3">
    <name type="scientific">Streptomyces endophytica</name>
    <dbReference type="NCBI Taxonomy" id="2991496"/>
    <lineage>
        <taxon>Bacteria</taxon>
        <taxon>Bacillati</taxon>
        <taxon>Actinomycetota</taxon>
        <taxon>Actinomycetes</taxon>
        <taxon>Kitasatosporales</taxon>
        <taxon>Streptomycetaceae</taxon>
        <taxon>Streptomyces</taxon>
    </lineage>
</organism>
<proteinExistence type="predicted"/>
<evidence type="ECO:0000313" key="2">
    <source>
        <dbReference type="EMBL" id="UZJ33462.1"/>
    </source>
</evidence>
<dbReference type="RefSeq" id="WP_265364639.1">
    <property type="nucleotide sequence ID" value="NZ_CP110636.1"/>
</dbReference>
<feature type="domain" description="CHAT" evidence="1">
    <location>
        <begin position="602"/>
        <end position="881"/>
    </location>
</feature>
<dbReference type="EMBL" id="CP110636">
    <property type="protein sequence ID" value="UZJ33462.1"/>
    <property type="molecule type" value="Genomic_DNA"/>
</dbReference>
<dbReference type="Proteomes" id="UP001164959">
    <property type="component" value="Chromosome"/>
</dbReference>
<gene>
    <name evidence="2" type="ORF">OJ254_28295</name>
</gene>
<sequence length="884" mass="95626">MIAATKNNAENSQVLELVADSLAELRVVAGHCGTASLGRMLQLTHWWLHPDGRLLVIPEPGLARRDLFPLRGRHAPCPGGVRLRAEYRHRDGPYAGITGEVLLNPDGTGARELDAQYRVTAASGTIEVALRQRLVPATHQTSGRRFSDATDSLNLPALYRVWMAGQAAGHSFGPVEGEVVTLPAVADAPWPVELLISTNDLASLGALSWIVSAPGLSRTDTGELRMFLQNGLLHCQSTAPEGAPSICWNAPMPIPATNAEALLRCTGATVHGRIAATGRLFGHEAAYEARVEGEAIASGPPDPADFERWWRERTVAADQPSAAETALLEAPGASAPPGAPSVPNEAQPWRTLRDQGFDLTLAGRHLQAVTVLRQALAGCQAERHHATGHPADSLLIDEVNILTRLLHCHRSSDELAPVLETLHAAVTVRRELARRHHLAQVIREQAHGAMTALTDVLEDWRLRLDTEVARIDLLTHADDFFVSLTESIADLGLDRTALAAAERGRGRVFLDVQAARRNNAHELGAVEALSAEELLAQIHMSDATVLEYAVGSNTSRAWLVTPDGQLDSVRLPSGALTLLPLVERARTLLESARPDQAQMSTVLTRLHTLLIAPLPHNWLPTTSPAPNPPPLIVIPHRMLFHIPFAALRDAETGQYLLDRCALSYAPSIGTLRYARARPRPIQRRLACFVDPSPMPGGLPSLSELRANLHAITGHYLPDARTERTGRGATLARLRDDASQHDVLLLGTHAQADDDHADHSFIALAPDQTSGHDGVVRPGDLQQLDCRAELVILMACQSAGGRVTGDGVQGLARSVLLSGAASLLASQWSIPQELSLDLVYRFHEQWLANGTSKAEALRRGQAEIATLYPDQPQHWAGFQLTGAWR</sequence>
<dbReference type="InterPro" id="IPR024983">
    <property type="entry name" value="CHAT_dom"/>
</dbReference>
<evidence type="ECO:0000259" key="1">
    <source>
        <dbReference type="Pfam" id="PF12770"/>
    </source>
</evidence>